<dbReference type="InterPro" id="IPR010131">
    <property type="entry name" value="MdtP/NodT-like"/>
</dbReference>
<comment type="similarity">
    <text evidence="2 9">Belongs to the outer membrane factor (OMF) (TC 1.B.17) family.</text>
</comment>
<proteinExistence type="inferred from homology"/>
<dbReference type="Gene3D" id="2.20.200.10">
    <property type="entry name" value="Outer membrane efflux proteins (OEP)"/>
    <property type="match status" value="1"/>
</dbReference>
<evidence type="ECO:0008006" key="12">
    <source>
        <dbReference type="Google" id="ProtNLM"/>
    </source>
</evidence>
<dbReference type="EMBL" id="CP029693">
    <property type="protein sequence ID" value="AWY42321.1"/>
    <property type="molecule type" value="Genomic_DNA"/>
</dbReference>
<sequence>MKHKTPLFTLLLLSSLTGCTSHTATEGPPMETASTKEPGTALASLAPRWWESFEDPVLNQLINDALRDNLDLAVAIERVREVRTQHNVLASDLYPEFDIAAKYGRSRTAQESASNKYSYGVDMVWELDLFGRLKALRNEAGAELNAAHQDYLSLRLSLMAEVTNSYLQYRLAQQLMEIATQADINQEQTARVTRARLASGSANRFDLERIESQLAITRAEIPAARQQAQSARYNLAYLLASEQTRIDSLLAEPSPPLMGFSEPALKQLLSIPAEVLRERPDVRAAEQRLRAADESLVATKAARYPQLTLSALALFEQGGAAPWALTSQLFQPLFDFGRTGSRIEAGDARREQARLAYQQSLLQALRETHTSIQAYGQGIDRQNQLDKASAAAARAVDLARHQYQAGTVSMLEVLDAERSLFNVRRSQAQANVDVALHWVAINRSLGIAPTHAQL</sequence>
<keyword evidence="9" id="KW-0732">Signal</keyword>
<reference evidence="10 11" key="1">
    <citation type="submission" date="2018-05" db="EMBL/GenBank/DDBJ databases">
        <title>Whole genome sequence of Pseudomonas putida JBC17.</title>
        <authorList>
            <person name="Lee Y.H."/>
            <person name="David K."/>
        </authorList>
    </citation>
    <scope>NUCLEOTIDE SEQUENCE [LARGE SCALE GENOMIC DNA]</scope>
    <source>
        <strain evidence="10 11">JBC17</strain>
    </source>
</reference>
<organism evidence="10 11">
    <name type="scientific">Pseudomonas putida</name>
    <name type="common">Arthrobacter siderocapsulatus</name>
    <dbReference type="NCBI Taxonomy" id="303"/>
    <lineage>
        <taxon>Bacteria</taxon>
        <taxon>Pseudomonadati</taxon>
        <taxon>Pseudomonadota</taxon>
        <taxon>Gammaproteobacteria</taxon>
        <taxon>Pseudomonadales</taxon>
        <taxon>Pseudomonadaceae</taxon>
        <taxon>Pseudomonas</taxon>
    </lineage>
</organism>
<keyword evidence="3 9" id="KW-1134">Transmembrane beta strand</keyword>
<dbReference type="GO" id="GO:0015562">
    <property type="term" value="F:efflux transmembrane transporter activity"/>
    <property type="evidence" value="ECO:0007669"/>
    <property type="project" value="InterPro"/>
</dbReference>
<keyword evidence="7" id="KW-0998">Cell outer membrane</keyword>
<dbReference type="PANTHER" id="PTHR30203:SF32">
    <property type="entry name" value="CATION EFFLUX SYSTEM PROTEIN CUSC"/>
    <property type="match status" value="1"/>
</dbReference>
<evidence type="ECO:0000256" key="8">
    <source>
        <dbReference type="ARBA" id="ARBA00023288"/>
    </source>
</evidence>
<dbReference type="AlphaFoldDB" id="A0A2Z4RMG6"/>
<keyword evidence="4 9" id="KW-0812">Transmembrane</keyword>
<evidence type="ECO:0000256" key="2">
    <source>
        <dbReference type="ARBA" id="ARBA00007613"/>
    </source>
</evidence>
<gene>
    <name evidence="10" type="ORF">DKY63_21410</name>
</gene>
<evidence type="ECO:0000256" key="5">
    <source>
        <dbReference type="ARBA" id="ARBA00023136"/>
    </source>
</evidence>
<dbReference type="PANTHER" id="PTHR30203">
    <property type="entry name" value="OUTER MEMBRANE CATION EFFLUX PROTEIN"/>
    <property type="match status" value="1"/>
</dbReference>
<keyword evidence="6 9" id="KW-0564">Palmitate</keyword>
<evidence type="ECO:0000256" key="7">
    <source>
        <dbReference type="ARBA" id="ARBA00023237"/>
    </source>
</evidence>
<dbReference type="OrthoDB" id="9770517at2"/>
<evidence type="ECO:0000256" key="1">
    <source>
        <dbReference type="ARBA" id="ARBA00004459"/>
    </source>
</evidence>
<evidence type="ECO:0000256" key="4">
    <source>
        <dbReference type="ARBA" id="ARBA00022692"/>
    </source>
</evidence>
<keyword evidence="8 9" id="KW-0449">Lipoprotein</keyword>
<dbReference type="Pfam" id="PF02321">
    <property type="entry name" value="OEP"/>
    <property type="match status" value="2"/>
</dbReference>
<protein>
    <recommendedName>
        <fullName evidence="12">Efflux transporter outer membrane subunit</fullName>
    </recommendedName>
</protein>
<feature type="signal peptide" evidence="9">
    <location>
        <begin position="1"/>
        <end position="24"/>
    </location>
</feature>
<evidence type="ECO:0000256" key="3">
    <source>
        <dbReference type="ARBA" id="ARBA00022452"/>
    </source>
</evidence>
<keyword evidence="5 9" id="KW-0472">Membrane</keyword>
<dbReference type="Gene3D" id="1.20.1600.10">
    <property type="entry name" value="Outer membrane efflux proteins (OEP)"/>
    <property type="match status" value="1"/>
</dbReference>
<dbReference type="PROSITE" id="PS51257">
    <property type="entry name" value="PROKAR_LIPOPROTEIN"/>
    <property type="match status" value="1"/>
</dbReference>
<dbReference type="Proteomes" id="UP000250299">
    <property type="component" value="Chromosome"/>
</dbReference>
<evidence type="ECO:0000256" key="6">
    <source>
        <dbReference type="ARBA" id="ARBA00023139"/>
    </source>
</evidence>
<feature type="chain" id="PRO_5016195520" description="Efflux transporter outer membrane subunit" evidence="9">
    <location>
        <begin position="25"/>
        <end position="454"/>
    </location>
</feature>
<dbReference type="RefSeq" id="WP_110965910.1">
    <property type="nucleotide sequence ID" value="NZ_CP029693.1"/>
</dbReference>
<evidence type="ECO:0000313" key="10">
    <source>
        <dbReference type="EMBL" id="AWY42321.1"/>
    </source>
</evidence>
<comment type="subcellular location">
    <subcellularLocation>
        <location evidence="1 9">Cell outer membrane</location>
        <topology evidence="1 9">Lipid-anchor</topology>
    </subcellularLocation>
</comment>
<name>A0A2Z4RMG6_PSEPU</name>
<evidence type="ECO:0000313" key="11">
    <source>
        <dbReference type="Proteomes" id="UP000250299"/>
    </source>
</evidence>
<dbReference type="GO" id="GO:0009279">
    <property type="term" value="C:cell outer membrane"/>
    <property type="evidence" value="ECO:0007669"/>
    <property type="project" value="UniProtKB-SubCell"/>
</dbReference>
<dbReference type="InterPro" id="IPR003423">
    <property type="entry name" value="OMP_efflux"/>
</dbReference>
<dbReference type="SUPFAM" id="SSF56954">
    <property type="entry name" value="Outer membrane efflux proteins (OEP)"/>
    <property type="match status" value="1"/>
</dbReference>
<evidence type="ECO:0000256" key="9">
    <source>
        <dbReference type="RuleBase" id="RU362097"/>
    </source>
</evidence>
<accession>A0A2Z4RMG6</accession>
<dbReference type="NCBIfam" id="TIGR01845">
    <property type="entry name" value="outer_NodT"/>
    <property type="match status" value="1"/>
</dbReference>